<comment type="caution">
    <text evidence="1">The sequence shown here is derived from an EMBL/GenBank/DDBJ whole genome shotgun (WGS) entry which is preliminary data.</text>
</comment>
<organism evidence="1 2">
    <name type="scientific">Melia azedarach</name>
    <name type="common">Chinaberry tree</name>
    <dbReference type="NCBI Taxonomy" id="155640"/>
    <lineage>
        <taxon>Eukaryota</taxon>
        <taxon>Viridiplantae</taxon>
        <taxon>Streptophyta</taxon>
        <taxon>Embryophyta</taxon>
        <taxon>Tracheophyta</taxon>
        <taxon>Spermatophyta</taxon>
        <taxon>Magnoliopsida</taxon>
        <taxon>eudicotyledons</taxon>
        <taxon>Gunneridae</taxon>
        <taxon>Pentapetalae</taxon>
        <taxon>rosids</taxon>
        <taxon>malvids</taxon>
        <taxon>Sapindales</taxon>
        <taxon>Meliaceae</taxon>
        <taxon>Melia</taxon>
    </lineage>
</organism>
<name>A0ACC1XLQ6_MELAZ</name>
<dbReference type="Proteomes" id="UP001164539">
    <property type="component" value="Chromosome 8"/>
</dbReference>
<accession>A0ACC1XLQ6</accession>
<evidence type="ECO:0000313" key="1">
    <source>
        <dbReference type="EMBL" id="KAJ4712243.1"/>
    </source>
</evidence>
<sequence>MNLFLHEFVRYSFRLLCGKLSSASLEDALSPAVNCVWEFRNLTGLLVGGDIGDDDATLVVAFFFCKF</sequence>
<keyword evidence="2" id="KW-1185">Reference proteome</keyword>
<reference evidence="1 2" key="1">
    <citation type="journal article" date="2023" name="Science">
        <title>Complex scaffold remodeling in plant triterpene biosynthesis.</title>
        <authorList>
            <person name="De La Pena R."/>
            <person name="Hodgson H."/>
            <person name="Liu J.C."/>
            <person name="Stephenson M.J."/>
            <person name="Martin A.C."/>
            <person name="Owen C."/>
            <person name="Harkess A."/>
            <person name="Leebens-Mack J."/>
            <person name="Jimenez L.E."/>
            <person name="Osbourn A."/>
            <person name="Sattely E.S."/>
        </authorList>
    </citation>
    <scope>NUCLEOTIDE SEQUENCE [LARGE SCALE GENOMIC DNA]</scope>
    <source>
        <strain evidence="2">cv. JPN11</strain>
        <tissue evidence="1">Leaf</tissue>
    </source>
</reference>
<evidence type="ECO:0000313" key="2">
    <source>
        <dbReference type="Proteomes" id="UP001164539"/>
    </source>
</evidence>
<protein>
    <submittedName>
        <fullName evidence="1">Uncharacterized protein</fullName>
    </submittedName>
</protein>
<dbReference type="EMBL" id="CM051401">
    <property type="protein sequence ID" value="KAJ4712243.1"/>
    <property type="molecule type" value="Genomic_DNA"/>
</dbReference>
<gene>
    <name evidence="1" type="ORF">OWV82_014522</name>
</gene>
<proteinExistence type="predicted"/>